<accession>A0ABN9WWU2</accession>
<organism evidence="2 3">
    <name type="scientific">Prorocentrum cordatum</name>
    <dbReference type="NCBI Taxonomy" id="2364126"/>
    <lineage>
        <taxon>Eukaryota</taxon>
        <taxon>Sar</taxon>
        <taxon>Alveolata</taxon>
        <taxon>Dinophyceae</taxon>
        <taxon>Prorocentrales</taxon>
        <taxon>Prorocentraceae</taxon>
        <taxon>Prorocentrum</taxon>
    </lineage>
</organism>
<sequence>MSNASQRARSEPRAKGGGKAKGKGVGKAGKTNASGSNPLDYVRCAHCSYKRNFKSRAECYNCKKALKPAVVDGAARPWAAAWSFVRKPWVAHDEAWYAGPPPAASPPSDAECLAALAARHPEQCQQLEALKLAVAPPVVATVLPDVALNRAQAKQRRAQATFAAKTRQVRDAEQWLQACREEELRAGEALMACNLEVEDAYKAAAPKGIQVQAQAEQQQPGVEPKPIVGLNVTALLAEDFQVEAGDAFKLDDPDLDITDAEREEFSRSLQSFVDQVKQHVRTTFGDAKAQLEQSRSEIDAMHQLLLARTQPLGSHLGTVLLLLVLALLSHPACAAQMAQPSWSSSGESWPKPHPSQRTSLREPPTWCPGGEPGARPSAPRLARMGRREQGILATRRRRRARRWCLAPRLGASPQDSRHWNSVSYIFHQRGSLEYTDMLDDLAAAPGSGARTAERGSFAQELCDDAWSRPWSIVYRRLLRQSVDDWQAAEEAANEKEANHSMVWDANLQCWSLLTAQAPQFAKGPLSPDDGSHRQSVTLEAQEPGPGHDPAGGGCLDVDGQSEANLTAISEDSGGRPYQPPAAGARKGSRRRRSNRPFTFHSLNASLSWGNGVACLQGAADQQRSEGRFLFKAFQDHGKRHLWAEESARVHQLGWRALPVPAAHGPSGRDSVGVLHAVPACVSVTLAPEQRHWGISPPGGAGRLWVATIEAKHSGELLLYSAYCVTGQRFSPVGNVASLAGFVVWVVKLQLPLIGVA</sequence>
<evidence type="ECO:0000256" key="1">
    <source>
        <dbReference type="SAM" id="MobiDB-lite"/>
    </source>
</evidence>
<feature type="region of interest" description="Disordered" evidence="1">
    <location>
        <begin position="339"/>
        <end position="379"/>
    </location>
</feature>
<protein>
    <submittedName>
        <fullName evidence="2">Uncharacterized protein</fullName>
    </submittedName>
</protein>
<feature type="non-terminal residue" evidence="2">
    <location>
        <position position="756"/>
    </location>
</feature>
<comment type="caution">
    <text evidence="2">The sequence shown here is derived from an EMBL/GenBank/DDBJ whole genome shotgun (WGS) entry which is preliminary data.</text>
</comment>
<name>A0ABN9WWU2_9DINO</name>
<proteinExistence type="predicted"/>
<dbReference type="EMBL" id="CAUYUJ010019465">
    <property type="protein sequence ID" value="CAK0891363.1"/>
    <property type="molecule type" value="Genomic_DNA"/>
</dbReference>
<dbReference type="Proteomes" id="UP001189429">
    <property type="component" value="Unassembled WGS sequence"/>
</dbReference>
<evidence type="ECO:0000313" key="3">
    <source>
        <dbReference type="Proteomes" id="UP001189429"/>
    </source>
</evidence>
<gene>
    <name evidence="2" type="ORF">PCOR1329_LOCUS71341</name>
</gene>
<keyword evidence="3" id="KW-1185">Reference proteome</keyword>
<evidence type="ECO:0000313" key="2">
    <source>
        <dbReference type="EMBL" id="CAK0891363.1"/>
    </source>
</evidence>
<reference evidence="2" key="1">
    <citation type="submission" date="2023-10" db="EMBL/GenBank/DDBJ databases">
        <authorList>
            <person name="Chen Y."/>
            <person name="Shah S."/>
            <person name="Dougan E. K."/>
            <person name="Thang M."/>
            <person name="Chan C."/>
        </authorList>
    </citation>
    <scope>NUCLEOTIDE SEQUENCE [LARGE SCALE GENOMIC DNA]</scope>
</reference>
<feature type="region of interest" description="Disordered" evidence="1">
    <location>
        <begin position="520"/>
        <end position="596"/>
    </location>
</feature>
<feature type="region of interest" description="Disordered" evidence="1">
    <location>
        <begin position="1"/>
        <end position="35"/>
    </location>
</feature>